<gene>
    <name evidence="10" type="ORF">D5R95_04785</name>
</gene>
<dbReference type="InterPro" id="IPR008242">
    <property type="entry name" value="Chor_mutase/pphenate_deHydtase"/>
</dbReference>
<evidence type="ECO:0000259" key="9">
    <source>
        <dbReference type="PROSITE" id="PS51671"/>
    </source>
</evidence>
<dbReference type="InterPro" id="IPR018528">
    <property type="entry name" value="Preph_deHydtase_CS"/>
</dbReference>
<dbReference type="EMBL" id="QZAB01000304">
    <property type="protein sequence ID" value="RQD85376.1"/>
    <property type="molecule type" value="Genomic_DNA"/>
</dbReference>
<accession>A0A3R7VYA5</accession>
<evidence type="ECO:0000256" key="7">
    <source>
        <dbReference type="ARBA" id="ARBA00047848"/>
    </source>
</evidence>
<sequence length="285" mass="31879">MIIGVLGPEGSFSQKASNLWHDKCDIDTISLNYYGDIPDVFQAAIKKEIDVGIVPVENSIEGLVGITLDELFENPIKIIGEVIVPIHHCLVSKGDLEDIKIILSHPQAIAQCRCFLKKYFNETEIRTTGSTSHAAKLANEFNEMAAIASSESAENYGLNVLIKDVQDRKNNFTRFIAISSSQNKQLMKTIFYDSSNKKNNIFKTSLIFYLENDHPGALYNILGEFATRNINLTKIESRPSKKALGDYIFYIDLSGHIDNDKVRDAINSVSKKVNEIKLLGSYIVQ</sequence>
<keyword evidence="6 10" id="KW-0456">Lyase</keyword>
<dbReference type="GO" id="GO:0009094">
    <property type="term" value="P:L-phenylalanine biosynthetic process"/>
    <property type="evidence" value="ECO:0007669"/>
    <property type="project" value="UniProtKB-UniPathway"/>
</dbReference>
<comment type="pathway">
    <text evidence="1">Amino-acid biosynthesis; L-phenylalanine biosynthesis; phenylpyruvate from prephenate: step 1/1.</text>
</comment>
<feature type="domain" description="Prephenate dehydratase" evidence="8">
    <location>
        <begin position="2"/>
        <end position="180"/>
    </location>
</feature>
<proteinExistence type="predicted"/>
<organism evidence="10 11">
    <name type="scientific">Methanosalsum natronophilum</name>
    <dbReference type="NCBI Taxonomy" id="768733"/>
    <lineage>
        <taxon>Archaea</taxon>
        <taxon>Methanobacteriati</taxon>
        <taxon>Methanobacteriota</taxon>
        <taxon>Stenosarchaea group</taxon>
        <taxon>Methanomicrobia</taxon>
        <taxon>Methanosarcinales</taxon>
        <taxon>Methanosarcinaceae</taxon>
        <taxon>Methanosalsum</taxon>
    </lineage>
</organism>
<dbReference type="InterPro" id="IPR045865">
    <property type="entry name" value="ACT-like_dom_sf"/>
</dbReference>
<dbReference type="SUPFAM" id="SSF53850">
    <property type="entry name" value="Periplasmic binding protein-like II"/>
    <property type="match status" value="1"/>
</dbReference>
<reference evidence="10 11" key="1">
    <citation type="submission" date="2018-08" db="EMBL/GenBank/DDBJ databases">
        <title>The metabolism and importance of syntrophic acetate oxidation coupled to methane or sulfide production in haloalkaline environments.</title>
        <authorList>
            <person name="Timmers P.H.A."/>
            <person name="Vavourakis C.D."/>
            <person name="Sorokin D.Y."/>
            <person name="Sinninghe Damste J.S."/>
            <person name="Muyzer G."/>
            <person name="Stams A.J.M."/>
            <person name="Plugge C.M."/>
        </authorList>
    </citation>
    <scope>NUCLEOTIDE SEQUENCE [LARGE SCALE GENOMIC DNA]</scope>
    <source>
        <strain evidence="10">MSAO_Arc3</strain>
    </source>
</reference>
<dbReference type="Pfam" id="PF00800">
    <property type="entry name" value="PDT"/>
    <property type="match status" value="1"/>
</dbReference>
<dbReference type="PROSITE" id="PS51171">
    <property type="entry name" value="PREPHENATE_DEHYDR_3"/>
    <property type="match status" value="1"/>
</dbReference>
<dbReference type="Proteomes" id="UP000284763">
    <property type="component" value="Unassembled WGS sequence"/>
</dbReference>
<evidence type="ECO:0000256" key="4">
    <source>
        <dbReference type="ARBA" id="ARBA00023141"/>
    </source>
</evidence>
<dbReference type="InterPro" id="IPR001086">
    <property type="entry name" value="Preph_deHydtase"/>
</dbReference>
<dbReference type="PROSITE" id="PS51671">
    <property type="entry name" value="ACT"/>
    <property type="match status" value="1"/>
</dbReference>
<dbReference type="NCBIfam" id="NF008865">
    <property type="entry name" value="PRK11898.1"/>
    <property type="match status" value="1"/>
</dbReference>
<dbReference type="Gene3D" id="3.30.70.260">
    <property type="match status" value="1"/>
</dbReference>
<evidence type="ECO:0000313" key="11">
    <source>
        <dbReference type="Proteomes" id="UP000284763"/>
    </source>
</evidence>
<evidence type="ECO:0000256" key="2">
    <source>
        <dbReference type="ARBA" id="ARBA00013147"/>
    </source>
</evidence>
<dbReference type="FunFam" id="3.40.190.10:FF:000034">
    <property type="entry name" value="Chorismate mutase/prephenate dehydratase"/>
    <property type="match status" value="1"/>
</dbReference>
<dbReference type="PROSITE" id="PS00858">
    <property type="entry name" value="PREPHENATE_DEHYDR_2"/>
    <property type="match status" value="1"/>
</dbReference>
<feature type="domain" description="ACT" evidence="9">
    <location>
        <begin position="206"/>
        <end position="283"/>
    </location>
</feature>
<dbReference type="PIRSF" id="PIRSF001500">
    <property type="entry name" value="Chor_mut_pdt_Ppr"/>
    <property type="match status" value="1"/>
</dbReference>
<evidence type="ECO:0000256" key="1">
    <source>
        <dbReference type="ARBA" id="ARBA00004741"/>
    </source>
</evidence>
<dbReference type="CDD" id="cd13633">
    <property type="entry name" value="PBP2_Sa-PDT_like"/>
    <property type="match status" value="1"/>
</dbReference>
<dbReference type="Gene3D" id="3.40.190.10">
    <property type="entry name" value="Periplasmic binding protein-like II"/>
    <property type="match status" value="2"/>
</dbReference>
<dbReference type="EC" id="4.2.1.51" evidence="2"/>
<dbReference type="AlphaFoldDB" id="A0A3R7VYA5"/>
<dbReference type="PROSITE" id="PS00857">
    <property type="entry name" value="PREPHENATE_DEHYDR_1"/>
    <property type="match status" value="1"/>
</dbReference>
<dbReference type="GO" id="GO:0004664">
    <property type="term" value="F:prephenate dehydratase activity"/>
    <property type="evidence" value="ECO:0007669"/>
    <property type="project" value="UniProtKB-EC"/>
</dbReference>
<keyword evidence="3" id="KW-0028">Amino-acid biosynthesis</keyword>
<dbReference type="PANTHER" id="PTHR21022">
    <property type="entry name" value="PREPHENATE DEHYDRATASE P PROTEIN"/>
    <property type="match status" value="1"/>
</dbReference>
<keyword evidence="5" id="KW-0584">Phenylalanine biosynthesis</keyword>
<dbReference type="UniPathway" id="UPA00121">
    <property type="reaction ID" value="UER00345"/>
</dbReference>
<evidence type="ECO:0000259" key="8">
    <source>
        <dbReference type="PROSITE" id="PS51171"/>
    </source>
</evidence>
<name>A0A3R7VYA5_9EURY</name>
<dbReference type="PANTHER" id="PTHR21022:SF19">
    <property type="entry name" value="PREPHENATE DEHYDRATASE-RELATED"/>
    <property type="match status" value="1"/>
</dbReference>
<comment type="caution">
    <text evidence="10">The sequence shown here is derived from an EMBL/GenBank/DDBJ whole genome shotgun (WGS) entry which is preliminary data.</text>
</comment>
<dbReference type="CDD" id="cd04905">
    <property type="entry name" value="ACT_CM-PDT"/>
    <property type="match status" value="1"/>
</dbReference>
<comment type="catalytic activity">
    <reaction evidence="7">
        <text>prephenate + H(+) = 3-phenylpyruvate + CO2 + H2O</text>
        <dbReference type="Rhea" id="RHEA:21648"/>
        <dbReference type="ChEBI" id="CHEBI:15377"/>
        <dbReference type="ChEBI" id="CHEBI:15378"/>
        <dbReference type="ChEBI" id="CHEBI:16526"/>
        <dbReference type="ChEBI" id="CHEBI:18005"/>
        <dbReference type="ChEBI" id="CHEBI:29934"/>
        <dbReference type="EC" id="4.2.1.51"/>
    </reaction>
</comment>
<dbReference type="GO" id="GO:0005737">
    <property type="term" value="C:cytoplasm"/>
    <property type="evidence" value="ECO:0007669"/>
    <property type="project" value="TreeGrafter"/>
</dbReference>
<evidence type="ECO:0000256" key="6">
    <source>
        <dbReference type="ARBA" id="ARBA00023239"/>
    </source>
</evidence>
<evidence type="ECO:0000313" key="10">
    <source>
        <dbReference type="EMBL" id="RQD85376.1"/>
    </source>
</evidence>
<protein>
    <recommendedName>
        <fullName evidence="2">prephenate dehydratase</fullName>
        <ecNumber evidence="2">4.2.1.51</ecNumber>
    </recommendedName>
</protein>
<dbReference type="Pfam" id="PF01842">
    <property type="entry name" value="ACT"/>
    <property type="match status" value="1"/>
</dbReference>
<dbReference type="InterPro" id="IPR002912">
    <property type="entry name" value="ACT_dom"/>
</dbReference>
<dbReference type="SUPFAM" id="SSF55021">
    <property type="entry name" value="ACT-like"/>
    <property type="match status" value="1"/>
</dbReference>
<keyword evidence="4" id="KW-0057">Aromatic amino acid biosynthesis</keyword>
<evidence type="ECO:0000256" key="5">
    <source>
        <dbReference type="ARBA" id="ARBA00023222"/>
    </source>
</evidence>
<dbReference type="FunFam" id="3.30.70.260:FF:000012">
    <property type="entry name" value="Prephenate dehydratase"/>
    <property type="match status" value="1"/>
</dbReference>
<evidence type="ECO:0000256" key="3">
    <source>
        <dbReference type="ARBA" id="ARBA00022605"/>
    </source>
</evidence>